<evidence type="ECO:0000313" key="2">
    <source>
        <dbReference type="EMBL" id="KAJ9677061.1"/>
    </source>
</evidence>
<gene>
    <name evidence="2" type="ORF">PVL29_022184</name>
</gene>
<comment type="caution">
    <text evidence="2">The sequence shown here is derived from an EMBL/GenBank/DDBJ whole genome shotgun (WGS) entry which is preliminary data.</text>
</comment>
<accession>A0AA38YUR4</accession>
<keyword evidence="3" id="KW-1185">Reference proteome</keyword>
<evidence type="ECO:0000256" key="1">
    <source>
        <dbReference type="SAM" id="MobiDB-lite"/>
    </source>
</evidence>
<feature type="region of interest" description="Disordered" evidence="1">
    <location>
        <begin position="26"/>
        <end position="77"/>
    </location>
</feature>
<dbReference type="AlphaFoldDB" id="A0AA38YUR4"/>
<evidence type="ECO:0000313" key="3">
    <source>
        <dbReference type="Proteomes" id="UP001168098"/>
    </source>
</evidence>
<protein>
    <submittedName>
        <fullName evidence="2">Uncharacterized protein</fullName>
    </submittedName>
</protein>
<dbReference type="EMBL" id="JARBHA010000017">
    <property type="protein sequence ID" value="KAJ9677061.1"/>
    <property type="molecule type" value="Genomic_DNA"/>
</dbReference>
<name>A0AA38YUR4_VITRO</name>
<reference evidence="2 3" key="1">
    <citation type="journal article" date="2023" name="BMC Biotechnol.">
        <title>Vitis rotundifolia cv Carlos genome sequencing.</title>
        <authorList>
            <person name="Huff M."/>
            <person name="Hulse-Kemp A."/>
            <person name="Scheffler B."/>
            <person name="Youngblood R."/>
            <person name="Simpson S."/>
            <person name="Babiker E."/>
            <person name="Staton M."/>
        </authorList>
    </citation>
    <scope>NUCLEOTIDE SEQUENCE [LARGE SCALE GENOMIC DNA]</scope>
    <source>
        <tissue evidence="2">Leaf</tissue>
    </source>
</reference>
<proteinExistence type="predicted"/>
<sequence length="164" mass="16955">MTLTTDLSDVLFYDLKGASDGKISGDSIGGVGENETDVGASTMGEGLGETTRVGEKNDAGSGAGGGDGDFPNDSVRRSKLSTMKRQGGVALSTISATLDESTPIFRTTEPLAMGTIRSHFVAPLVASVPIGPLLIKTILKLGRKGLDNIILHGNALRTTFCMTP</sequence>
<dbReference type="Proteomes" id="UP001168098">
    <property type="component" value="Unassembled WGS sequence"/>
</dbReference>
<organism evidence="2 3">
    <name type="scientific">Vitis rotundifolia</name>
    <name type="common">Muscadine grape</name>
    <dbReference type="NCBI Taxonomy" id="103349"/>
    <lineage>
        <taxon>Eukaryota</taxon>
        <taxon>Viridiplantae</taxon>
        <taxon>Streptophyta</taxon>
        <taxon>Embryophyta</taxon>
        <taxon>Tracheophyta</taxon>
        <taxon>Spermatophyta</taxon>
        <taxon>Magnoliopsida</taxon>
        <taxon>eudicotyledons</taxon>
        <taxon>Gunneridae</taxon>
        <taxon>Pentapetalae</taxon>
        <taxon>rosids</taxon>
        <taxon>Vitales</taxon>
        <taxon>Vitaceae</taxon>
        <taxon>Viteae</taxon>
        <taxon>Vitis</taxon>
    </lineage>
</organism>